<dbReference type="EMBL" id="JARBHB010000010">
    <property type="protein sequence ID" value="KAJ8873665.1"/>
    <property type="molecule type" value="Genomic_DNA"/>
</dbReference>
<accession>A0ABQ9GNQ0</accession>
<comment type="caution">
    <text evidence="1">The sequence shown here is derived from an EMBL/GenBank/DDBJ whole genome shotgun (WGS) entry which is preliminary data.</text>
</comment>
<sequence length="507" mass="55784">MQLVLSRPLGCPSIRRGDWGRECELRSYGDNDLSVVGHNVSSTARSLDTVHVARGGGIGEGIGRAHPSIRLELWFRKTMESRRFRMDLNPLPLECESCELPLRHLARLDSSVLCILKSQSCVFIGCSPAPGSYGVRKVFPCKSAIGSEACRTDIINCDPIAKYMPPFDARQYGTACRSRAGFGTAISWSTGRPPPPVRPLLNTWSVLPRDGATLLLRHRVAIAPPRRSALALRTVSRLTFHLWRSGFNPRLVHSGFSCGNRAGRCRSSAGFVGDLPFPPPFHSGAAPYSPQLTPIGSEDLGVKSCSNLFTHSHLICDGATQLVARHLQIQQVGRRGVESVPNMAAAGVYTQCITTDSVVLTFETNTRERRFTQGVYVTSYIETACLHVCVRAVPPGDRKTSQKKTTLRFGHSKPPGALGYKNAATELRGVRAGCLSPQQLAARAEKRTVSKEQRRNDRAWGKREIPEKTRWPNGIVRARFPRAKTRAATSPEVETRCVRVGGEWSDH</sequence>
<organism evidence="1 2">
    <name type="scientific">Dryococelus australis</name>
    <dbReference type="NCBI Taxonomy" id="614101"/>
    <lineage>
        <taxon>Eukaryota</taxon>
        <taxon>Metazoa</taxon>
        <taxon>Ecdysozoa</taxon>
        <taxon>Arthropoda</taxon>
        <taxon>Hexapoda</taxon>
        <taxon>Insecta</taxon>
        <taxon>Pterygota</taxon>
        <taxon>Neoptera</taxon>
        <taxon>Polyneoptera</taxon>
        <taxon>Phasmatodea</taxon>
        <taxon>Verophasmatodea</taxon>
        <taxon>Anareolatae</taxon>
        <taxon>Phasmatidae</taxon>
        <taxon>Eurycanthinae</taxon>
        <taxon>Dryococelus</taxon>
    </lineage>
</organism>
<name>A0ABQ9GNQ0_9NEOP</name>
<gene>
    <name evidence="1" type="ORF">PR048_024495</name>
</gene>
<proteinExistence type="predicted"/>
<evidence type="ECO:0000313" key="1">
    <source>
        <dbReference type="EMBL" id="KAJ8873665.1"/>
    </source>
</evidence>
<dbReference type="Proteomes" id="UP001159363">
    <property type="component" value="Chromosome 9"/>
</dbReference>
<keyword evidence="2" id="KW-1185">Reference proteome</keyword>
<reference evidence="1 2" key="1">
    <citation type="submission" date="2023-02" db="EMBL/GenBank/DDBJ databases">
        <title>LHISI_Scaffold_Assembly.</title>
        <authorList>
            <person name="Stuart O.P."/>
            <person name="Cleave R."/>
            <person name="Magrath M.J.L."/>
            <person name="Mikheyev A.S."/>
        </authorList>
    </citation>
    <scope>NUCLEOTIDE SEQUENCE [LARGE SCALE GENOMIC DNA]</scope>
    <source>
        <strain evidence="1">Daus_M_001</strain>
        <tissue evidence="1">Leg muscle</tissue>
    </source>
</reference>
<evidence type="ECO:0000313" key="2">
    <source>
        <dbReference type="Proteomes" id="UP001159363"/>
    </source>
</evidence>
<protein>
    <submittedName>
        <fullName evidence="1">Uncharacterized protein</fullName>
    </submittedName>
</protein>